<evidence type="ECO:0000256" key="3">
    <source>
        <dbReference type="ARBA" id="ARBA00022475"/>
    </source>
</evidence>
<sequence length="456" mass="48936">MRILKRKRALNPAEILVFGFGGMILIGAVLLTLPAASATGESIGFLSALFSSTSAVCVTGLSVVELGASLSLFGQLVMLVLIQLGGIGFMTATSMVYMLIGRRITLKDRIVIKDSLNETNLQGVVRMTRNVLIVTAVAEAAGILLLSIRFVPEYGVLRGLYYSVFHSISSFCNAGFDVFGLGTSLIPYAYDPLVTITVMALITVGGLGFFVVVELYRKALLGRKYHLKLHTKIVLITSGILIVAGFLFFLVAEWNNPKTLGAEGLSVGDKVLGAMFQSVTPRTAGYATIPQGDLMPASKIATTALMFIGASPSGTGGGIKTTTALMLLFFVVTVVTGKKDTVVMERRMNKDVMMRAITIATLAFVFVGFITMLLCIIEQHHIAASDLLFETVSAFGTVGLSTGITYTLSPLSQILIMLTMFAGRVGVFTMSLAVAKRMRKQDTSNIRYPEDRVMIG</sequence>
<feature type="transmembrane region" description="Helical" evidence="8">
    <location>
        <begin position="352"/>
        <end position="375"/>
    </location>
</feature>
<evidence type="ECO:0000256" key="1">
    <source>
        <dbReference type="ARBA" id="ARBA00004651"/>
    </source>
</evidence>
<keyword evidence="3" id="KW-1003">Cell membrane</keyword>
<dbReference type="GO" id="GO:0005886">
    <property type="term" value="C:plasma membrane"/>
    <property type="evidence" value="ECO:0007669"/>
    <property type="project" value="UniProtKB-SubCell"/>
</dbReference>
<dbReference type="GO" id="GO:0008324">
    <property type="term" value="F:monoatomic cation transmembrane transporter activity"/>
    <property type="evidence" value="ECO:0007669"/>
    <property type="project" value="InterPro"/>
</dbReference>
<accession>A0AAU8A6R5</accession>
<feature type="transmembrane region" description="Helical" evidence="8">
    <location>
        <begin position="131"/>
        <end position="148"/>
    </location>
</feature>
<feature type="transmembrane region" description="Helical" evidence="8">
    <location>
        <begin position="12"/>
        <end position="36"/>
    </location>
</feature>
<comment type="subcellular location">
    <subcellularLocation>
        <location evidence="1">Cell membrane</location>
        <topology evidence="1">Multi-pass membrane protein</topology>
    </subcellularLocation>
</comment>
<evidence type="ECO:0000256" key="2">
    <source>
        <dbReference type="ARBA" id="ARBA00022448"/>
    </source>
</evidence>
<reference evidence="9" key="1">
    <citation type="submission" date="2023-02" db="EMBL/GenBank/DDBJ databases">
        <title>Gut commensal Christensenella minuta modulates host metabolism via a new class of secondary bile acids.</title>
        <authorList>
            <person name="Liu C."/>
        </authorList>
    </citation>
    <scope>NUCLEOTIDE SEQUENCE</scope>
    <source>
        <strain evidence="9">CA70</strain>
    </source>
</reference>
<dbReference type="InterPro" id="IPR003445">
    <property type="entry name" value="Cat_transpt"/>
</dbReference>
<dbReference type="GO" id="GO:0030001">
    <property type="term" value="P:metal ion transport"/>
    <property type="evidence" value="ECO:0007669"/>
    <property type="project" value="UniProtKB-ARBA"/>
</dbReference>
<gene>
    <name evidence="9" type="ORF">PUP29_07490</name>
</gene>
<evidence type="ECO:0000256" key="5">
    <source>
        <dbReference type="ARBA" id="ARBA00022989"/>
    </source>
</evidence>
<name>A0AAU8A6R5_9FIRM</name>
<proteinExistence type="predicted"/>
<evidence type="ECO:0000256" key="6">
    <source>
        <dbReference type="ARBA" id="ARBA00023065"/>
    </source>
</evidence>
<feature type="transmembrane region" description="Helical" evidence="8">
    <location>
        <begin position="42"/>
        <end position="64"/>
    </location>
</feature>
<keyword evidence="7 8" id="KW-0472">Membrane</keyword>
<dbReference type="PANTHER" id="PTHR32024:SF1">
    <property type="entry name" value="KTR SYSTEM POTASSIUM UPTAKE PROTEIN B"/>
    <property type="match status" value="1"/>
</dbReference>
<dbReference type="RefSeq" id="WP_353422878.1">
    <property type="nucleotide sequence ID" value="NZ_CP117826.1"/>
</dbReference>
<feature type="transmembrane region" description="Helical" evidence="8">
    <location>
        <begin position="414"/>
        <end position="435"/>
    </location>
</feature>
<dbReference type="AlphaFoldDB" id="A0AAU8A6R5"/>
<evidence type="ECO:0000256" key="4">
    <source>
        <dbReference type="ARBA" id="ARBA00022692"/>
    </source>
</evidence>
<keyword evidence="2" id="KW-0813">Transport</keyword>
<dbReference type="EMBL" id="CP117826">
    <property type="protein sequence ID" value="XCC61374.1"/>
    <property type="molecule type" value="Genomic_DNA"/>
</dbReference>
<feature type="transmembrane region" description="Helical" evidence="8">
    <location>
        <begin position="233"/>
        <end position="252"/>
    </location>
</feature>
<feature type="transmembrane region" description="Helical" evidence="8">
    <location>
        <begin position="193"/>
        <end position="213"/>
    </location>
</feature>
<protein>
    <submittedName>
        <fullName evidence="9">Potassium transporter TrkG</fullName>
    </submittedName>
</protein>
<organism evidence="9">
    <name type="scientific">Christensenella massiliensis</name>
    <dbReference type="NCBI Taxonomy" id="1805714"/>
    <lineage>
        <taxon>Bacteria</taxon>
        <taxon>Bacillati</taxon>
        <taxon>Bacillota</taxon>
        <taxon>Clostridia</taxon>
        <taxon>Christensenellales</taxon>
        <taxon>Christensenellaceae</taxon>
        <taxon>Christensenella</taxon>
    </lineage>
</organism>
<evidence type="ECO:0000256" key="7">
    <source>
        <dbReference type="ARBA" id="ARBA00023136"/>
    </source>
</evidence>
<keyword evidence="4 8" id="KW-0812">Transmembrane</keyword>
<dbReference type="PANTHER" id="PTHR32024">
    <property type="entry name" value="TRK SYSTEM POTASSIUM UPTAKE PROTEIN TRKG-RELATED"/>
    <property type="match status" value="1"/>
</dbReference>
<evidence type="ECO:0000256" key="8">
    <source>
        <dbReference type="SAM" id="Phobius"/>
    </source>
</evidence>
<keyword evidence="5 8" id="KW-1133">Transmembrane helix</keyword>
<evidence type="ECO:0000313" key="9">
    <source>
        <dbReference type="EMBL" id="XCC61374.1"/>
    </source>
</evidence>
<dbReference type="Pfam" id="PF02386">
    <property type="entry name" value="TrkH"/>
    <property type="match status" value="1"/>
</dbReference>
<keyword evidence="6" id="KW-0406">Ion transport</keyword>
<feature type="transmembrane region" description="Helical" evidence="8">
    <location>
        <begin position="76"/>
        <end position="100"/>
    </location>
</feature>